<dbReference type="PANTHER" id="PTHR37610:SF81">
    <property type="entry name" value="RETROTRANSPOSON COPIA-LIKE N-TERMINAL DOMAIN-CONTAINING PROTEIN"/>
    <property type="match status" value="1"/>
</dbReference>
<dbReference type="Pfam" id="PF03732">
    <property type="entry name" value="Retrotrans_gag"/>
    <property type="match status" value="1"/>
</dbReference>
<organism evidence="2 3">
    <name type="scientific">Lactuca sativa</name>
    <name type="common">Garden lettuce</name>
    <dbReference type="NCBI Taxonomy" id="4236"/>
    <lineage>
        <taxon>Eukaryota</taxon>
        <taxon>Viridiplantae</taxon>
        <taxon>Streptophyta</taxon>
        <taxon>Embryophyta</taxon>
        <taxon>Tracheophyta</taxon>
        <taxon>Spermatophyta</taxon>
        <taxon>Magnoliopsida</taxon>
        <taxon>eudicotyledons</taxon>
        <taxon>Gunneridae</taxon>
        <taxon>Pentapetalae</taxon>
        <taxon>asterids</taxon>
        <taxon>campanulids</taxon>
        <taxon>Asterales</taxon>
        <taxon>Asteraceae</taxon>
        <taxon>Cichorioideae</taxon>
        <taxon>Cichorieae</taxon>
        <taxon>Lactucinae</taxon>
        <taxon>Lactuca</taxon>
    </lineage>
</organism>
<keyword evidence="3" id="KW-1185">Reference proteome</keyword>
<dbReference type="Proteomes" id="UP000235145">
    <property type="component" value="Unassembled WGS sequence"/>
</dbReference>
<comment type="caution">
    <text evidence="2">The sequence shown here is derived from an EMBL/GenBank/DDBJ whole genome shotgun (WGS) entry which is preliminary data.</text>
</comment>
<accession>A0A9R1XEA2</accession>
<feature type="domain" description="Retrotransposon gag" evidence="1">
    <location>
        <begin position="29"/>
        <end position="136"/>
    </location>
</feature>
<evidence type="ECO:0000313" key="3">
    <source>
        <dbReference type="Proteomes" id="UP000235145"/>
    </source>
</evidence>
<proteinExistence type="predicted"/>
<evidence type="ECO:0000259" key="1">
    <source>
        <dbReference type="Pfam" id="PF03732"/>
    </source>
</evidence>
<dbReference type="InterPro" id="IPR005162">
    <property type="entry name" value="Retrotrans_gag_dom"/>
</dbReference>
<dbReference type="AlphaFoldDB" id="A0A9R1XEA2"/>
<sequence>MSPIDDRLHPYYLHHSDNHDFVLVSQPFIGSISTLLNSVSNETMFSESAFDIWNDFKDRFQQSNGPCVFQIRRQITNLAQNQDPVGVYFTKLKSLSKELSNYRPHCSCGKCGSEGLKKIDEYFKTEHVMNFLMGLNDLFSQTRGQILLIDPLLAINRVFSLVAQEEKQKLISNYTQNDNSMAFLAKSK</sequence>
<name>A0A9R1XEA2_LACSA</name>
<dbReference type="EMBL" id="NBSK02000005">
    <property type="protein sequence ID" value="KAJ0207094.1"/>
    <property type="molecule type" value="Genomic_DNA"/>
</dbReference>
<evidence type="ECO:0000313" key="2">
    <source>
        <dbReference type="EMBL" id="KAJ0207094.1"/>
    </source>
</evidence>
<dbReference type="PANTHER" id="PTHR37610">
    <property type="entry name" value="CCHC-TYPE DOMAIN-CONTAINING PROTEIN"/>
    <property type="match status" value="1"/>
</dbReference>
<reference evidence="2 3" key="1">
    <citation type="journal article" date="2017" name="Nat. Commun.">
        <title>Genome assembly with in vitro proximity ligation data and whole-genome triplication in lettuce.</title>
        <authorList>
            <person name="Reyes-Chin-Wo S."/>
            <person name="Wang Z."/>
            <person name="Yang X."/>
            <person name="Kozik A."/>
            <person name="Arikit S."/>
            <person name="Song C."/>
            <person name="Xia L."/>
            <person name="Froenicke L."/>
            <person name="Lavelle D.O."/>
            <person name="Truco M.J."/>
            <person name="Xia R."/>
            <person name="Zhu S."/>
            <person name="Xu C."/>
            <person name="Xu H."/>
            <person name="Xu X."/>
            <person name="Cox K."/>
            <person name="Korf I."/>
            <person name="Meyers B.C."/>
            <person name="Michelmore R.W."/>
        </authorList>
    </citation>
    <scope>NUCLEOTIDE SEQUENCE [LARGE SCALE GENOMIC DNA]</scope>
    <source>
        <strain evidence="3">cv. Salinas</strain>
        <tissue evidence="2">Seedlings</tissue>
    </source>
</reference>
<protein>
    <recommendedName>
        <fullName evidence="1">Retrotransposon gag domain-containing protein</fullName>
    </recommendedName>
</protein>
<gene>
    <name evidence="2" type="ORF">LSAT_V11C500246220</name>
</gene>